<dbReference type="PANTHER" id="PTHR10381">
    <property type="entry name" value="ATP-DEPENDENT CLP PROTEASE PROTEOLYTIC SUBUNIT"/>
    <property type="match status" value="1"/>
</dbReference>
<evidence type="ECO:0000313" key="5">
    <source>
        <dbReference type="Proteomes" id="UP000001514"/>
    </source>
</evidence>
<dbReference type="Proteomes" id="UP000001514">
    <property type="component" value="Unassembled WGS sequence"/>
</dbReference>
<dbReference type="Gramene" id="EFJ25095">
    <property type="protein sequence ID" value="EFJ25095"/>
    <property type="gene ID" value="SELMODRAFT_100139"/>
</dbReference>
<dbReference type="OMA" id="ICTHCIG"/>
<dbReference type="HAMAP" id="MF_00444">
    <property type="entry name" value="ClpP"/>
    <property type="match status" value="1"/>
</dbReference>
<dbReference type="PRINTS" id="PR00127">
    <property type="entry name" value="CLPPROTEASEP"/>
</dbReference>
<accession>D8RD38</accession>
<organism evidence="5">
    <name type="scientific">Selaginella moellendorffii</name>
    <name type="common">Spikemoss</name>
    <dbReference type="NCBI Taxonomy" id="88036"/>
    <lineage>
        <taxon>Eukaryota</taxon>
        <taxon>Viridiplantae</taxon>
        <taxon>Streptophyta</taxon>
        <taxon>Embryophyta</taxon>
        <taxon>Tracheophyta</taxon>
        <taxon>Lycopodiopsida</taxon>
        <taxon>Selaginellales</taxon>
        <taxon>Selaginellaceae</taxon>
        <taxon>Selaginella</taxon>
    </lineage>
</organism>
<dbReference type="EMBL" id="GL377588">
    <property type="protein sequence ID" value="EFJ25095.1"/>
    <property type="molecule type" value="Genomic_DNA"/>
</dbReference>
<protein>
    <recommendedName>
        <fullName evidence="2">ATP-dependent Clp protease proteolytic subunit</fullName>
    </recommendedName>
</protein>
<dbReference type="MEROPS" id="S14.A01"/>
<dbReference type="InParanoid" id="D8RD38"/>
<dbReference type="GO" id="GO:0006515">
    <property type="term" value="P:protein quality control for misfolded or incompletely synthesized proteins"/>
    <property type="evidence" value="ECO:0000318"/>
    <property type="project" value="GO_Central"/>
</dbReference>
<dbReference type="AlphaFoldDB" id="D8RD38"/>
<dbReference type="Pfam" id="PF00574">
    <property type="entry name" value="CLP_protease"/>
    <property type="match status" value="1"/>
</dbReference>
<dbReference type="PANTHER" id="PTHR10381:SF46">
    <property type="entry name" value="ATP-DEPENDENT CLP PROTEASE PROTEOLYTIC SUBUNIT-RELATED PROTEIN 2, CHLOROPLASTIC"/>
    <property type="match status" value="1"/>
</dbReference>
<comment type="similarity">
    <text evidence="1 2">Belongs to the peptidase S14 family.</text>
</comment>
<dbReference type="STRING" id="88036.D8RD38"/>
<evidence type="ECO:0000256" key="1">
    <source>
        <dbReference type="ARBA" id="ARBA00007039"/>
    </source>
</evidence>
<dbReference type="GO" id="GO:0009368">
    <property type="term" value="C:endopeptidase Clp complex"/>
    <property type="evidence" value="ECO:0000318"/>
    <property type="project" value="GO_Central"/>
</dbReference>
<dbReference type="Gramene" id="EFJ29950">
    <property type="protein sequence ID" value="EFJ29950"/>
    <property type="gene ID" value="SELMODRAFT_91162"/>
</dbReference>
<feature type="non-terminal residue" evidence="4">
    <location>
        <position position="1"/>
    </location>
</feature>
<dbReference type="HOGENOM" id="CLU_058707_2_2_1"/>
<dbReference type="InterPro" id="IPR029045">
    <property type="entry name" value="ClpP/crotonase-like_dom_sf"/>
</dbReference>
<sequence>RAQVVMMPLGVPKVPYRASSEGSWQYVDIWNVLYQERIVFIGQHIDDDLANRVVATMLYLDSVDSSKHLHFYISCPGGSLTPSMAIYDTMGSVRSGIATLALGAAYDIAGFLLAAGEKGMRMAMPLARIALQPPEGATRGQADDIQTEVNELGRLRDCLYEQLAINTGQPVDKIHKDLDRMKIFSAQEALDYGLIDKIVRPPKYASSSLSIGGVGPYNASF</sequence>
<evidence type="ECO:0000313" key="4">
    <source>
        <dbReference type="EMBL" id="EFJ29950.1"/>
    </source>
</evidence>
<dbReference type="eggNOG" id="KOG0840">
    <property type="taxonomic scope" value="Eukaryota"/>
</dbReference>
<dbReference type="KEGG" id="smo:SELMODRAFT_91162"/>
<dbReference type="GO" id="GO:0004252">
    <property type="term" value="F:serine-type endopeptidase activity"/>
    <property type="evidence" value="ECO:0000318"/>
    <property type="project" value="GO_Central"/>
</dbReference>
<dbReference type="GO" id="GO:0051117">
    <property type="term" value="F:ATPase binding"/>
    <property type="evidence" value="ECO:0000318"/>
    <property type="project" value="GO_Central"/>
</dbReference>
<evidence type="ECO:0000313" key="3">
    <source>
        <dbReference type="EMBL" id="EFJ25095.1"/>
    </source>
</evidence>
<proteinExistence type="inferred from homology"/>
<reference evidence="4 5" key="1">
    <citation type="journal article" date="2011" name="Science">
        <title>The Selaginella genome identifies genetic changes associated with the evolution of vascular plants.</title>
        <authorList>
            <person name="Banks J.A."/>
            <person name="Nishiyama T."/>
            <person name="Hasebe M."/>
            <person name="Bowman J.L."/>
            <person name="Gribskov M."/>
            <person name="dePamphilis C."/>
            <person name="Albert V.A."/>
            <person name="Aono N."/>
            <person name="Aoyama T."/>
            <person name="Ambrose B.A."/>
            <person name="Ashton N.W."/>
            <person name="Axtell M.J."/>
            <person name="Barker E."/>
            <person name="Barker M.S."/>
            <person name="Bennetzen J.L."/>
            <person name="Bonawitz N.D."/>
            <person name="Chapple C."/>
            <person name="Cheng C."/>
            <person name="Correa L.G."/>
            <person name="Dacre M."/>
            <person name="DeBarry J."/>
            <person name="Dreyer I."/>
            <person name="Elias M."/>
            <person name="Engstrom E.M."/>
            <person name="Estelle M."/>
            <person name="Feng L."/>
            <person name="Finet C."/>
            <person name="Floyd S.K."/>
            <person name="Frommer W.B."/>
            <person name="Fujita T."/>
            <person name="Gramzow L."/>
            <person name="Gutensohn M."/>
            <person name="Harholt J."/>
            <person name="Hattori M."/>
            <person name="Heyl A."/>
            <person name="Hirai T."/>
            <person name="Hiwatashi Y."/>
            <person name="Ishikawa M."/>
            <person name="Iwata M."/>
            <person name="Karol K.G."/>
            <person name="Koehler B."/>
            <person name="Kolukisaoglu U."/>
            <person name="Kubo M."/>
            <person name="Kurata T."/>
            <person name="Lalonde S."/>
            <person name="Li K."/>
            <person name="Li Y."/>
            <person name="Litt A."/>
            <person name="Lyons E."/>
            <person name="Manning G."/>
            <person name="Maruyama T."/>
            <person name="Michael T.P."/>
            <person name="Mikami K."/>
            <person name="Miyazaki S."/>
            <person name="Morinaga S."/>
            <person name="Murata T."/>
            <person name="Mueller-Roeber B."/>
            <person name="Nelson D.R."/>
            <person name="Obara M."/>
            <person name="Oguri Y."/>
            <person name="Olmstead R.G."/>
            <person name="Onodera N."/>
            <person name="Petersen B.L."/>
            <person name="Pils B."/>
            <person name="Prigge M."/>
            <person name="Rensing S.A."/>
            <person name="Riano-Pachon D.M."/>
            <person name="Roberts A.W."/>
            <person name="Sato Y."/>
            <person name="Scheller H.V."/>
            <person name="Schulz B."/>
            <person name="Schulz C."/>
            <person name="Shakirov E.V."/>
            <person name="Shibagaki N."/>
            <person name="Shinohara N."/>
            <person name="Shippen D.E."/>
            <person name="Soerensen I."/>
            <person name="Sotooka R."/>
            <person name="Sugimoto N."/>
            <person name="Sugita M."/>
            <person name="Sumikawa N."/>
            <person name="Tanurdzic M."/>
            <person name="Theissen G."/>
            <person name="Ulvskov P."/>
            <person name="Wakazuki S."/>
            <person name="Weng J.K."/>
            <person name="Willats W.W."/>
            <person name="Wipf D."/>
            <person name="Wolf P.G."/>
            <person name="Yang L."/>
            <person name="Zimmer A.D."/>
            <person name="Zhu Q."/>
            <person name="Mitros T."/>
            <person name="Hellsten U."/>
            <person name="Loque D."/>
            <person name="Otillar R."/>
            <person name="Salamov A."/>
            <person name="Schmutz J."/>
            <person name="Shapiro H."/>
            <person name="Lindquist E."/>
            <person name="Lucas S."/>
            <person name="Rokhsar D."/>
            <person name="Grigoriev I.V."/>
        </authorList>
    </citation>
    <scope>NUCLEOTIDE SEQUENCE [LARGE SCALE GENOMIC DNA]</scope>
</reference>
<gene>
    <name evidence="3" type="ORF">SELMODRAFT_100139</name>
    <name evidence="4" type="ORF">SELMODRAFT_91162</name>
</gene>
<dbReference type="InterPro" id="IPR023562">
    <property type="entry name" value="ClpP/TepA"/>
</dbReference>
<keyword evidence="5" id="KW-1185">Reference proteome</keyword>
<dbReference type="GO" id="GO:0004176">
    <property type="term" value="F:ATP-dependent peptidase activity"/>
    <property type="evidence" value="ECO:0000318"/>
    <property type="project" value="GO_Central"/>
</dbReference>
<evidence type="ECO:0000256" key="2">
    <source>
        <dbReference type="RuleBase" id="RU003567"/>
    </source>
</evidence>
<dbReference type="InterPro" id="IPR001907">
    <property type="entry name" value="ClpP"/>
</dbReference>
<dbReference type="EMBL" id="GL377576">
    <property type="protein sequence ID" value="EFJ29950.1"/>
    <property type="molecule type" value="Genomic_DNA"/>
</dbReference>
<dbReference type="GO" id="GO:0009536">
    <property type="term" value="C:plastid"/>
    <property type="evidence" value="ECO:0007669"/>
    <property type="project" value="UniProtKB-ARBA"/>
</dbReference>
<dbReference type="OrthoDB" id="2017408at2759"/>
<name>D8RD38_SELML</name>
<dbReference type="SUPFAM" id="SSF52096">
    <property type="entry name" value="ClpP/crotonase"/>
    <property type="match status" value="1"/>
</dbReference>
<dbReference type="Gene3D" id="3.90.226.10">
    <property type="entry name" value="2-enoyl-CoA Hydratase, Chain A, domain 1"/>
    <property type="match status" value="1"/>
</dbReference>
<dbReference type="CDD" id="cd07017">
    <property type="entry name" value="S14_ClpP_2"/>
    <property type="match status" value="1"/>
</dbReference>
<dbReference type="KEGG" id="smo:SELMODRAFT_100139"/>